<evidence type="ECO:0000313" key="2">
    <source>
        <dbReference type="EMBL" id="MBB3055020.1"/>
    </source>
</evidence>
<evidence type="ECO:0000256" key="1">
    <source>
        <dbReference type="SAM" id="MobiDB-lite"/>
    </source>
</evidence>
<dbReference type="Proteomes" id="UP000539265">
    <property type="component" value="Unassembled WGS sequence"/>
</dbReference>
<evidence type="ECO:0000313" key="3">
    <source>
        <dbReference type="Proteomes" id="UP000539265"/>
    </source>
</evidence>
<sequence length="83" mass="8924">MQLPSFLPAKEGVNERSDVRVSQPRRTLPPTHGGEFTHPGFATPAGRQAGLPAGSPTLSTASRKDGKKSVLMHACFFLKSHNK</sequence>
<protein>
    <submittedName>
        <fullName evidence="2">Uncharacterized protein</fullName>
    </submittedName>
</protein>
<feature type="region of interest" description="Disordered" evidence="1">
    <location>
        <begin position="1"/>
        <end position="66"/>
    </location>
</feature>
<keyword evidence="3" id="KW-1185">Reference proteome</keyword>
<accession>A0A839SDQ6</accession>
<dbReference type="RefSeq" id="WP_157750682.1">
    <property type="nucleotide sequence ID" value="NZ_AP017313.1"/>
</dbReference>
<name>A0A839SDQ6_9SPHI</name>
<proteinExistence type="predicted"/>
<comment type="caution">
    <text evidence="2">The sequence shown here is derived from an EMBL/GenBank/DDBJ whole genome shotgun (WGS) entry which is preliminary data.</text>
</comment>
<organism evidence="2 3">
    <name type="scientific">Mucilaginibacter gotjawali</name>
    <dbReference type="NCBI Taxonomy" id="1550579"/>
    <lineage>
        <taxon>Bacteria</taxon>
        <taxon>Pseudomonadati</taxon>
        <taxon>Bacteroidota</taxon>
        <taxon>Sphingobacteriia</taxon>
        <taxon>Sphingobacteriales</taxon>
        <taxon>Sphingobacteriaceae</taxon>
        <taxon>Mucilaginibacter</taxon>
    </lineage>
</organism>
<gene>
    <name evidence="2" type="ORF">FHS11_001437</name>
</gene>
<dbReference type="AlphaFoldDB" id="A0A839SDQ6"/>
<dbReference type="EMBL" id="JACHWX010000003">
    <property type="protein sequence ID" value="MBB3055020.1"/>
    <property type="molecule type" value="Genomic_DNA"/>
</dbReference>
<reference evidence="2" key="1">
    <citation type="submission" date="2020-08" db="EMBL/GenBank/DDBJ databases">
        <title>Genomic Encyclopedia of Type Strains, Phase III (KMG-III): the genomes of soil and plant-associated and newly described type strains.</title>
        <authorList>
            <person name="Whitman W."/>
        </authorList>
    </citation>
    <scope>NUCLEOTIDE SEQUENCE [LARGE SCALE GENOMIC DNA]</scope>
    <source>
        <strain evidence="2">CECT 8628</strain>
    </source>
</reference>